<proteinExistence type="predicted"/>
<organism evidence="1 2">
    <name type="scientific">Spodoptera litura</name>
    <name type="common">Asian cotton leafworm</name>
    <dbReference type="NCBI Taxonomy" id="69820"/>
    <lineage>
        <taxon>Eukaryota</taxon>
        <taxon>Metazoa</taxon>
        <taxon>Ecdysozoa</taxon>
        <taxon>Arthropoda</taxon>
        <taxon>Hexapoda</taxon>
        <taxon>Insecta</taxon>
        <taxon>Pterygota</taxon>
        <taxon>Neoptera</taxon>
        <taxon>Endopterygota</taxon>
        <taxon>Lepidoptera</taxon>
        <taxon>Glossata</taxon>
        <taxon>Ditrysia</taxon>
        <taxon>Noctuoidea</taxon>
        <taxon>Noctuidae</taxon>
        <taxon>Amphipyrinae</taxon>
        <taxon>Spodoptera</taxon>
    </lineage>
</organism>
<gene>
    <name evidence="2" type="primary">LOC111362376</name>
</gene>
<dbReference type="PANTHER" id="PTHR33939">
    <property type="entry name" value="PROTEIN CBG22215"/>
    <property type="match status" value="1"/>
</dbReference>
<dbReference type="Proteomes" id="UP000301870">
    <property type="component" value="Unplaced"/>
</dbReference>
<dbReference type="PANTHER" id="PTHR33939:SF1">
    <property type="entry name" value="DUF4371 DOMAIN-CONTAINING PROTEIN"/>
    <property type="match status" value="1"/>
</dbReference>
<dbReference type="AlphaFoldDB" id="A0A9J7IZ56"/>
<dbReference type="KEGG" id="sliu:111362376"/>
<dbReference type="Gene3D" id="3.30.420.10">
    <property type="entry name" value="Ribonuclease H-like superfamily/Ribonuclease H"/>
    <property type="match status" value="1"/>
</dbReference>
<dbReference type="OrthoDB" id="2266637at2759"/>
<keyword evidence="1" id="KW-1185">Reference proteome</keyword>
<evidence type="ECO:0000313" key="1">
    <source>
        <dbReference type="Proteomes" id="UP000301870"/>
    </source>
</evidence>
<dbReference type="GO" id="GO:0003676">
    <property type="term" value="F:nucleic acid binding"/>
    <property type="evidence" value="ECO:0007669"/>
    <property type="project" value="InterPro"/>
</dbReference>
<sequence length="315" mass="36634">MYINALVCVSAGALSHDRNAVDVTRVLSSRQIVSRSSVSMETKRRKVVHSEGRSMIASVYHFLRQEYEFTKTYMEPNCDLSHLRDITRRTAEATGVSTKTFQRILKEEKELPSTSSTFTSPMKKRRKRENKIEIDNSTADVVRSTIQNFHIVHKEIPTLSKIKKVLHEKIGFAGCLETVRKLLLKLGYKWRKTDNNRKVLTERHDIQMWRYKYLKNISEYRTQGRPIVYTDESYVLSTHVRNNTWARKEETTPFLKKICTGTRFILVHAGTKDGFIENAALVYKANSTAGDYHSNMSYDNYVKWLNEKLLKPIKS</sequence>
<name>A0A9J7IZ56_SPOLT</name>
<dbReference type="InterPro" id="IPR036397">
    <property type="entry name" value="RNaseH_sf"/>
</dbReference>
<dbReference type="RefSeq" id="XP_022834816.1">
    <property type="nucleotide sequence ID" value="XM_022979048.1"/>
</dbReference>
<accession>A0A9J7IZ56</accession>
<evidence type="ECO:0000313" key="2">
    <source>
        <dbReference type="RefSeq" id="XP_022834816.1"/>
    </source>
</evidence>
<dbReference type="GeneID" id="111362376"/>
<protein>
    <submittedName>
        <fullName evidence="2">Uncharacterized protein LOC111362376</fullName>
    </submittedName>
</protein>
<reference evidence="2" key="1">
    <citation type="submission" date="2025-08" db="UniProtKB">
        <authorList>
            <consortium name="RefSeq"/>
        </authorList>
    </citation>
    <scope>IDENTIFICATION</scope>
    <source>
        <strain evidence="2">Ishihara</strain>
        <tissue evidence="2">Whole body</tissue>
    </source>
</reference>